<dbReference type="EMBL" id="IACK01222261">
    <property type="protein sequence ID" value="LAA98278.1"/>
    <property type="molecule type" value="Transcribed_RNA"/>
</dbReference>
<dbReference type="AlphaFoldDB" id="A0A2D4JP87"/>
<accession>A0A2D4JP87</accession>
<organism evidence="1">
    <name type="scientific">Micrurus lemniscatus lemniscatus</name>
    <dbReference type="NCBI Taxonomy" id="129467"/>
    <lineage>
        <taxon>Eukaryota</taxon>
        <taxon>Metazoa</taxon>
        <taxon>Chordata</taxon>
        <taxon>Craniata</taxon>
        <taxon>Vertebrata</taxon>
        <taxon>Euteleostomi</taxon>
        <taxon>Lepidosauria</taxon>
        <taxon>Squamata</taxon>
        <taxon>Bifurcata</taxon>
        <taxon>Unidentata</taxon>
        <taxon>Episquamata</taxon>
        <taxon>Toxicofera</taxon>
        <taxon>Serpentes</taxon>
        <taxon>Colubroidea</taxon>
        <taxon>Elapidae</taxon>
        <taxon>Elapinae</taxon>
        <taxon>Micrurus</taxon>
    </lineage>
</organism>
<sequence>MWSLRKRNKQWLQIQKSCYFINNLYNVPAFWHVLHYRQCKINFNLSLSYSEEYYKYCGKNRKIVKGTSLSKQKPLFIHSSLQVSVCLNEWNNFSCGWSTNYRHSVLCT</sequence>
<name>A0A2D4JP87_MICLE</name>
<reference evidence="1" key="1">
    <citation type="submission" date="2017-07" db="EMBL/GenBank/DDBJ databases">
        <authorList>
            <person name="Mikheyev A."/>
            <person name="Grau M."/>
        </authorList>
    </citation>
    <scope>NUCLEOTIDE SEQUENCE</scope>
    <source>
        <tissue evidence="1">Venom_gland</tissue>
    </source>
</reference>
<reference evidence="1" key="2">
    <citation type="submission" date="2017-11" db="EMBL/GenBank/DDBJ databases">
        <title>Coralsnake Venomics: Analyses of Venom Gland Transcriptomes and Proteomes of Six Brazilian Taxa.</title>
        <authorList>
            <person name="Aird S.D."/>
            <person name="Jorge da Silva N."/>
            <person name="Qiu L."/>
            <person name="Villar-Briones A."/>
            <person name="Aparecida-Saddi V."/>
            <person name="Campos-Telles M.P."/>
            <person name="Grau M."/>
            <person name="Mikheyev A.S."/>
        </authorList>
    </citation>
    <scope>NUCLEOTIDE SEQUENCE</scope>
    <source>
        <tissue evidence="1">Venom_gland</tissue>
    </source>
</reference>
<dbReference type="EMBL" id="IACK01222260">
    <property type="protein sequence ID" value="LAA98276.1"/>
    <property type="molecule type" value="Transcribed_RNA"/>
</dbReference>
<proteinExistence type="predicted"/>
<protein>
    <submittedName>
        <fullName evidence="1">Uncharacterized protein</fullName>
    </submittedName>
</protein>
<evidence type="ECO:0000313" key="1">
    <source>
        <dbReference type="EMBL" id="LAA98276.1"/>
    </source>
</evidence>